<dbReference type="InterPro" id="IPR016215">
    <property type="entry name" value="NTA_MOA"/>
</dbReference>
<dbReference type="SUPFAM" id="SSF51679">
    <property type="entry name" value="Bacterial luciferase-like"/>
    <property type="match status" value="1"/>
</dbReference>
<keyword evidence="3 7" id="KW-0560">Oxidoreductase</keyword>
<dbReference type="PIRSF" id="PIRSF000337">
    <property type="entry name" value="NTA_MOA"/>
    <property type="match status" value="1"/>
</dbReference>
<evidence type="ECO:0000313" key="7">
    <source>
        <dbReference type="EMBL" id="MCZ4551847.1"/>
    </source>
</evidence>
<evidence type="ECO:0000256" key="4">
    <source>
        <dbReference type="ARBA" id="ARBA00023033"/>
    </source>
</evidence>
<keyword evidence="4 7" id="KW-0503">Monooxygenase</keyword>
<dbReference type="EC" id="1.14.-.-" evidence="7"/>
<dbReference type="Proteomes" id="UP001067235">
    <property type="component" value="Unassembled WGS sequence"/>
</dbReference>
<dbReference type="EMBL" id="JAPWIE010000005">
    <property type="protein sequence ID" value="MCZ4551847.1"/>
    <property type="molecule type" value="Genomic_DNA"/>
</dbReference>
<dbReference type="RefSeq" id="WP_301572742.1">
    <property type="nucleotide sequence ID" value="NZ_JAPWIE010000005.1"/>
</dbReference>
<dbReference type="Pfam" id="PF00296">
    <property type="entry name" value="Bac_luciferase"/>
    <property type="match status" value="1"/>
</dbReference>
<feature type="domain" description="Luciferase-like" evidence="6">
    <location>
        <begin position="30"/>
        <end position="382"/>
    </location>
</feature>
<dbReference type="CDD" id="cd01095">
    <property type="entry name" value="Nitrilotriacetate_monoxgenase"/>
    <property type="match status" value="1"/>
</dbReference>
<dbReference type="NCBIfam" id="TIGR03860">
    <property type="entry name" value="FMN_nitrolo"/>
    <property type="match status" value="1"/>
</dbReference>
<dbReference type="GO" id="GO:0004497">
    <property type="term" value="F:monooxygenase activity"/>
    <property type="evidence" value="ECO:0007669"/>
    <property type="project" value="UniProtKB-KW"/>
</dbReference>
<keyword evidence="2" id="KW-0288">FMN</keyword>
<reference evidence="7" key="1">
    <citation type="submission" date="2022-12" db="EMBL/GenBank/DDBJ databases">
        <authorList>
            <person name="Krivoruchko A.V."/>
            <person name="Elkin A."/>
        </authorList>
    </citation>
    <scope>NUCLEOTIDE SEQUENCE</scope>
    <source>
        <strain evidence="7">IEGM 1388</strain>
    </source>
</reference>
<dbReference type="PANTHER" id="PTHR30011">
    <property type="entry name" value="ALKANESULFONATE MONOOXYGENASE-RELATED"/>
    <property type="match status" value="1"/>
</dbReference>
<evidence type="ECO:0000259" key="6">
    <source>
        <dbReference type="Pfam" id="PF00296"/>
    </source>
</evidence>
<protein>
    <submittedName>
        <fullName evidence="7">NtaA/DmoA family FMN-dependent monooxygenase</fullName>
        <ecNumber evidence="7">1.14.-.-</ecNumber>
    </submittedName>
</protein>
<keyword evidence="1" id="KW-0285">Flavoprotein</keyword>
<evidence type="ECO:0000256" key="2">
    <source>
        <dbReference type="ARBA" id="ARBA00022643"/>
    </source>
</evidence>
<proteinExistence type="inferred from homology"/>
<accession>A0ABT4MXX0</accession>
<evidence type="ECO:0000256" key="5">
    <source>
        <dbReference type="ARBA" id="ARBA00033748"/>
    </source>
</evidence>
<dbReference type="InterPro" id="IPR051260">
    <property type="entry name" value="Diverse_substr_monoxygenases"/>
</dbReference>
<dbReference type="InterPro" id="IPR011251">
    <property type="entry name" value="Luciferase-like_dom"/>
</dbReference>
<evidence type="ECO:0000256" key="3">
    <source>
        <dbReference type="ARBA" id="ARBA00023002"/>
    </source>
</evidence>
<evidence type="ECO:0000256" key="1">
    <source>
        <dbReference type="ARBA" id="ARBA00022630"/>
    </source>
</evidence>
<comment type="similarity">
    <text evidence="5">Belongs to the NtaA/SnaA/DszA monooxygenase family.</text>
</comment>
<organism evidence="7 8">
    <name type="scientific">Gordonia rubripertincta</name>
    <name type="common">Rhodococcus corallinus</name>
    <dbReference type="NCBI Taxonomy" id="36822"/>
    <lineage>
        <taxon>Bacteria</taxon>
        <taxon>Bacillati</taxon>
        <taxon>Actinomycetota</taxon>
        <taxon>Actinomycetes</taxon>
        <taxon>Mycobacteriales</taxon>
        <taxon>Gordoniaceae</taxon>
        <taxon>Gordonia</taxon>
    </lineage>
</organism>
<name>A0ABT4MXX0_GORRU</name>
<dbReference type="InterPro" id="IPR036661">
    <property type="entry name" value="Luciferase-like_sf"/>
</dbReference>
<dbReference type="Gene3D" id="3.20.20.30">
    <property type="entry name" value="Luciferase-like domain"/>
    <property type="match status" value="1"/>
</dbReference>
<dbReference type="PANTHER" id="PTHR30011:SF16">
    <property type="entry name" value="C2H2 FINGER DOMAIN TRANSCRIPTION FACTOR (EUROFUNG)-RELATED"/>
    <property type="match status" value="1"/>
</dbReference>
<keyword evidence="8" id="KW-1185">Reference proteome</keyword>
<gene>
    <name evidence="7" type="ORF">O4213_17790</name>
</gene>
<comment type="caution">
    <text evidence="7">The sequence shown here is derived from an EMBL/GenBank/DDBJ whole genome shotgun (WGS) entry which is preliminary data.</text>
</comment>
<sequence>MTNRHLVLGAVLIGVGDANGAGLWRHPDVPATASIDIDWYIKQAREAEEAKFDFVFVVDSQYIDAGFPPHHLNRLEPLTLLSAVAVSTERIGLVATVSTTYSEPWDIARRVASLDLISRGRAAWNIVTSQDPGTAGNFSRSEHGDYATRYRRASESVDVVTGLWNSYEDDAFSTDKSAERFLDPAKQHRLDHVGEFFSVTGPLNVQRSPQGQPVLIQAGTSDDGRNLSAEVAEIVFSFEPTVEAAAQLKADILKRSEKYNRDPDDLLFVPGLSVFIRDTDEEAQQALDAAHDTYPTDRLLSQIKRIFGDRSFADFDLDAPFPDIDPTTPESLSGAAALAARARENGWTLRQTLRSMIDHWAWFVGSPVTVADEIERWYRSGAVDGFNLFVQDPSDWYRFRTKVVPILVERGVARADYSSDTLRGHLGLDVPANRYAVARTSNP</sequence>
<evidence type="ECO:0000313" key="8">
    <source>
        <dbReference type="Proteomes" id="UP001067235"/>
    </source>
</evidence>